<evidence type="ECO:0000256" key="2">
    <source>
        <dbReference type="ARBA" id="ARBA00006484"/>
    </source>
</evidence>
<comment type="caution">
    <text evidence="8">The sequence shown here is derived from an EMBL/GenBank/DDBJ whole genome shotgun (WGS) entry which is preliminary data.</text>
</comment>
<dbReference type="AlphaFoldDB" id="A0A7J0ENU0"/>
<dbReference type="InterPro" id="IPR036291">
    <property type="entry name" value="NAD(P)-bd_dom_sf"/>
</dbReference>
<dbReference type="PANTHER" id="PTHR42879:SF2">
    <property type="entry name" value="3-OXOACYL-[ACYL-CARRIER-PROTEIN] REDUCTASE FABG"/>
    <property type="match status" value="1"/>
</dbReference>
<organism evidence="8 9">
    <name type="scientific">Actinidia rufa</name>
    <dbReference type="NCBI Taxonomy" id="165716"/>
    <lineage>
        <taxon>Eukaryota</taxon>
        <taxon>Viridiplantae</taxon>
        <taxon>Streptophyta</taxon>
        <taxon>Embryophyta</taxon>
        <taxon>Tracheophyta</taxon>
        <taxon>Spermatophyta</taxon>
        <taxon>Magnoliopsida</taxon>
        <taxon>eudicotyledons</taxon>
        <taxon>Gunneridae</taxon>
        <taxon>Pentapetalae</taxon>
        <taxon>asterids</taxon>
        <taxon>Ericales</taxon>
        <taxon>Actinidiaceae</taxon>
        <taxon>Actinidia</taxon>
    </lineage>
</organism>
<comment type="catalytic activity">
    <reaction evidence="7">
        <text>a (3R)-hydroxyacyl-[ACP] + NADP(+) = a 3-oxoacyl-[ACP] + NADPH + H(+)</text>
        <dbReference type="Rhea" id="RHEA:17397"/>
        <dbReference type="Rhea" id="RHEA-COMP:9916"/>
        <dbReference type="Rhea" id="RHEA-COMP:9945"/>
        <dbReference type="ChEBI" id="CHEBI:15378"/>
        <dbReference type="ChEBI" id="CHEBI:57783"/>
        <dbReference type="ChEBI" id="CHEBI:58349"/>
        <dbReference type="ChEBI" id="CHEBI:78776"/>
        <dbReference type="ChEBI" id="CHEBI:78827"/>
        <dbReference type="EC" id="1.1.1.100"/>
    </reaction>
</comment>
<evidence type="ECO:0000256" key="7">
    <source>
        <dbReference type="ARBA" id="ARBA00048508"/>
    </source>
</evidence>
<comment type="pathway">
    <text evidence="1">Lipid metabolism; fatty acid biosynthesis.</text>
</comment>
<dbReference type="PRINTS" id="PR00080">
    <property type="entry name" value="SDRFAMILY"/>
</dbReference>
<reference evidence="8 9" key="1">
    <citation type="submission" date="2019-07" db="EMBL/GenBank/DDBJ databases">
        <title>De Novo Assembly of kiwifruit Actinidia rufa.</title>
        <authorList>
            <person name="Sugita-Konishi S."/>
            <person name="Sato K."/>
            <person name="Mori E."/>
            <person name="Abe Y."/>
            <person name="Kisaki G."/>
            <person name="Hamano K."/>
            <person name="Suezawa K."/>
            <person name="Otani M."/>
            <person name="Fukuda T."/>
            <person name="Manabe T."/>
            <person name="Gomi K."/>
            <person name="Tabuchi M."/>
            <person name="Akimitsu K."/>
            <person name="Kataoka I."/>
        </authorList>
    </citation>
    <scope>NUCLEOTIDE SEQUENCE [LARGE SCALE GENOMIC DNA]</scope>
    <source>
        <strain evidence="9">cv. Fuchu</strain>
    </source>
</reference>
<gene>
    <name evidence="8" type="ORF">Acr_06g0001030</name>
</gene>
<dbReference type="SUPFAM" id="SSF51735">
    <property type="entry name" value="NAD(P)-binding Rossmann-fold domains"/>
    <property type="match status" value="1"/>
</dbReference>
<keyword evidence="6" id="KW-0443">Lipid metabolism</keyword>
<name>A0A7J0ENU0_9ERIC</name>
<dbReference type="EMBL" id="BJWL01000006">
    <property type="protein sequence ID" value="GFY88163.1"/>
    <property type="molecule type" value="Genomic_DNA"/>
</dbReference>
<evidence type="ECO:0000256" key="5">
    <source>
        <dbReference type="ARBA" id="ARBA00022832"/>
    </source>
</evidence>
<dbReference type="GO" id="GO:0006633">
    <property type="term" value="P:fatty acid biosynthetic process"/>
    <property type="evidence" value="ECO:0007669"/>
    <property type="project" value="UniProtKB-KW"/>
</dbReference>
<dbReference type="GO" id="GO:0004316">
    <property type="term" value="F:3-oxoacyl-[acyl-carrier-protein] reductase (NADPH) activity"/>
    <property type="evidence" value="ECO:0007669"/>
    <property type="project" value="UniProtKB-EC"/>
</dbReference>
<evidence type="ECO:0000256" key="4">
    <source>
        <dbReference type="ARBA" id="ARBA00022516"/>
    </source>
</evidence>
<dbReference type="InterPro" id="IPR002347">
    <property type="entry name" value="SDR_fam"/>
</dbReference>
<evidence type="ECO:0000313" key="8">
    <source>
        <dbReference type="EMBL" id="GFY88163.1"/>
    </source>
</evidence>
<dbReference type="Proteomes" id="UP000585474">
    <property type="component" value="Unassembled WGS sequence"/>
</dbReference>
<keyword evidence="4" id="KW-0444">Lipid biosynthesis</keyword>
<evidence type="ECO:0000256" key="6">
    <source>
        <dbReference type="ARBA" id="ARBA00023160"/>
    </source>
</evidence>
<dbReference type="Gene3D" id="3.40.50.720">
    <property type="entry name" value="NAD(P)-binding Rossmann-like Domain"/>
    <property type="match status" value="1"/>
</dbReference>
<dbReference type="OrthoDB" id="1393670at2759"/>
<dbReference type="InterPro" id="IPR050259">
    <property type="entry name" value="SDR"/>
</dbReference>
<evidence type="ECO:0000256" key="3">
    <source>
        <dbReference type="ARBA" id="ARBA00012948"/>
    </source>
</evidence>
<protein>
    <recommendedName>
        <fullName evidence="3">3-oxoacyl-[acyl-carrier-protein] reductase</fullName>
        <ecNumber evidence="3">1.1.1.100</ecNumber>
    </recommendedName>
</protein>
<comment type="similarity">
    <text evidence="2">Belongs to the short-chain dehydrogenases/reductases (SDR) family.</text>
</comment>
<keyword evidence="6" id="KW-0275">Fatty acid biosynthesis</keyword>
<dbReference type="PRINTS" id="PR00081">
    <property type="entry name" value="GDHRDH"/>
</dbReference>
<evidence type="ECO:0000256" key="1">
    <source>
        <dbReference type="ARBA" id="ARBA00005194"/>
    </source>
</evidence>
<dbReference type="Pfam" id="PF13561">
    <property type="entry name" value="adh_short_C2"/>
    <property type="match status" value="1"/>
</dbReference>
<evidence type="ECO:0000313" key="9">
    <source>
        <dbReference type="Proteomes" id="UP000585474"/>
    </source>
</evidence>
<keyword evidence="5" id="KW-0276">Fatty acid metabolism</keyword>
<dbReference type="EC" id="1.1.1.100" evidence="3"/>
<keyword evidence="9" id="KW-1185">Reference proteome</keyword>
<proteinExistence type="inferred from homology"/>
<dbReference type="PANTHER" id="PTHR42879">
    <property type="entry name" value="3-OXOACYL-(ACYL-CARRIER-PROTEIN) REDUCTASE"/>
    <property type="match status" value="1"/>
</dbReference>
<sequence>MAASSVAGPAIATLKSAGFSSHSESLISSIALRLPAKFDPFSSDRAVTRSTDRGAPLLRLVLVNYARSSEEAEEVCNEAVDSWGTIDILINNAGFTRDGLLMRMKILKWKEVIVLNLTGVYLCTLGRIINIASVAGLVGNVGQANYSAAKAGGNWPDKTCSQGICKLFIRQVNAVAQAVIAFDMTAKLGGDIEKKILGTIPLGRYGQPEEIAGLVEFLALNPAVPVTLLGRNDDVGGHRLSCPITTKVGLKSQVSESQVLWFITKDYGGLCGGLCQQAVFLYNNEATENRKYCQEVLIEF</sequence>
<accession>A0A7J0ENU0</accession>